<dbReference type="EMBL" id="FNYH01000006">
    <property type="protein sequence ID" value="SEI63626.1"/>
    <property type="molecule type" value="Genomic_DNA"/>
</dbReference>
<evidence type="ECO:0000259" key="6">
    <source>
        <dbReference type="Pfam" id="PF03888"/>
    </source>
</evidence>
<evidence type="ECO:0000256" key="1">
    <source>
        <dbReference type="ARBA" id="ARBA00004418"/>
    </source>
</evidence>
<evidence type="ECO:0000259" key="7">
    <source>
        <dbReference type="Pfam" id="PF17188"/>
    </source>
</evidence>
<keyword evidence="9" id="KW-1185">Reference proteome</keyword>
<dbReference type="AlphaFoldDB" id="A0A1H6S9Z4"/>
<evidence type="ECO:0000313" key="8">
    <source>
        <dbReference type="EMBL" id="SEI63626.1"/>
    </source>
</evidence>
<dbReference type="RefSeq" id="WP_093309361.1">
    <property type="nucleotide sequence ID" value="NZ_FNYH01000006.1"/>
</dbReference>
<dbReference type="STRING" id="64971.SAMN05421831_10629"/>
<name>A0A1H6S9Z4_9GAMM</name>
<feature type="domain" description="MucB/RseB N-terminal" evidence="6">
    <location>
        <begin position="67"/>
        <end position="228"/>
    </location>
</feature>
<evidence type="ECO:0000256" key="3">
    <source>
        <dbReference type="ARBA" id="ARBA00022729"/>
    </source>
</evidence>
<dbReference type="Proteomes" id="UP000242999">
    <property type="component" value="Unassembled WGS sequence"/>
</dbReference>
<dbReference type="OrthoDB" id="7067274at2"/>
<dbReference type="InterPro" id="IPR038484">
    <property type="entry name" value="MucB/RseB_C_sf"/>
</dbReference>
<dbReference type="PANTHER" id="PTHR38782:SF1">
    <property type="entry name" value="SIGMA-E FACTOR REGULATORY PROTEIN RSEB"/>
    <property type="match status" value="1"/>
</dbReference>
<evidence type="ECO:0000313" key="9">
    <source>
        <dbReference type="Proteomes" id="UP000242999"/>
    </source>
</evidence>
<comment type="subcellular location">
    <subcellularLocation>
        <location evidence="1">Periplasm</location>
    </subcellularLocation>
</comment>
<dbReference type="InterPro" id="IPR033434">
    <property type="entry name" value="MucB/RseB_N"/>
</dbReference>
<feature type="domain" description="MucB/RseB C-terminal" evidence="7">
    <location>
        <begin position="265"/>
        <end position="359"/>
    </location>
</feature>
<dbReference type="GO" id="GO:0032885">
    <property type="term" value="P:regulation of polysaccharide biosynthetic process"/>
    <property type="evidence" value="ECO:0007669"/>
    <property type="project" value="TreeGrafter"/>
</dbReference>
<keyword evidence="3" id="KW-0732">Signal</keyword>
<dbReference type="GO" id="GO:0030288">
    <property type="term" value="C:outer membrane-bounded periplasmic space"/>
    <property type="evidence" value="ECO:0007669"/>
    <property type="project" value="TreeGrafter"/>
</dbReference>
<dbReference type="Pfam" id="PF03888">
    <property type="entry name" value="MucB_RseB"/>
    <property type="match status" value="1"/>
</dbReference>
<proteinExistence type="inferred from homology"/>
<dbReference type="Gene3D" id="3.30.200.100">
    <property type="entry name" value="MucB/RseB, C-terminal domain"/>
    <property type="match status" value="1"/>
</dbReference>
<evidence type="ECO:0000256" key="2">
    <source>
        <dbReference type="ARBA" id="ARBA00008150"/>
    </source>
</evidence>
<organism evidence="8 9">
    <name type="scientific">Allopseudospirillum japonicum</name>
    <dbReference type="NCBI Taxonomy" id="64971"/>
    <lineage>
        <taxon>Bacteria</taxon>
        <taxon>Pseudomonadati</taxon>
        <taxon>Pseudomonadota</taxon>
        <taxon>Gammaproteobacteria</taxon>
        <taxon>Oceanospirillales</taxon>
        <taxon>Oceanospirillaceae</taxon>
        <taxon>Allopseudospirillum</taxon>
    </lineage>
</organism>
<feature type="region of interest" description="Disordered" evidence="5">
    <location>
        <begin position="227"/>
        <end position="249"/>
    </location>
</feature>
<dbReference type="PANTHER" id="PTHR38782">
    <property type="match status" value="1"/>
</dbReference>
<dbReference type="Pfam" id="PF17188">
    <property type="entry name" value="MucB_RseB_C"/>
    <property type="match status" value="1"/>
</dbReference>
<accession>A0A1H6S9Z4</accession>
<sequence>MPNLHLLFLSLPKTCWVRLLWVCVLSLGQQSLVYAVSNVQPAKGQAHVQTSEHPQTPEQTLLAFLNQQAQYHAQGILVFQKGTHLDTVHFRFQPHTNGHMYREWQHTNGLVRHWLQEGNQLQGRFAQHPPLPALVVPWANWQQALAHQWQHLRQYYTVLAAPAQRIANREAYCVRLQAQDIWRHGYQLCVDQQTGTPLRAAFVNQLDQGILERFEVVDLQYQALAPEEPPQTQVPDPQVPRVNQGEASHETQVPVTRHWQYLCRPHWIPQGFRLQSYQDQLIFQGRQLQQFFYTDGLAAFSVFVEPSQDAPITSGAYQTGASLALVQGIDPLPAKVPKLTGVLVGELPQISAQRILASLKCELRR</sequence>
<evidence type="ECO:0000256" key="4">
    <source>
        <dbReference type="ARBA" id="ARBA00022764"/>
    </source>
</evidence>
<dbReference type="InterPro" id="IPR033436">
    <property type="entry name" value="MucB/RseB_C"/>
</dbReference>
<dbReference type="InterPro" id="IPR005588">
    <property type="entry name" value="MucB_RseB"/>
</dbReference>
<comment type="similarity">
    <text evidence="2">Belongs to the RseB family.</text>
</comment>
<feature type="compositionally biased region" description="Low complexity" evidence="5">
    <location>
        <begin position="230"/>
        <end position="240"/>
    </location>
</feature>
<evidence type="ECO:0000256" key="5">
    <source>
        <dbReference type="SAM" id="MobiDB-lite"/>
    </source>
</evidence>
<protein>
    <submittedName>
        <fullName evidence="8">Negative regulator of sigma E activity</fullName>
    </submittedName>
</protein>
<gene>
    <name evidence="8" type="ORF">SAMN05421831_10629</name>
</gene>
<reference evidence="9" key="1">
    <citation type="submission" date="2016-10" db="EMBL/GenBank/DDBJ databases">
        <authorList>
            <person name="Varghese N."/>
            <person name="Submissions S."/>
        </authorList>
    </citation>
    <scope>NUCLEOTIDE SEQUENCE [LARGE SCALE GENOMIC DNA]</scope>
    <source>
        <strain evidence="9">DSM 7165</strain>
    </source>
</reference>
<dbReference type="Gene3D" id="2.50.20.10">
    <property type="entry name" value="Lipoprotein localisation LolA/LolB/LppX"/>
    <property type="match status" value="1"/>
</dbReference>
<dbReference type="GO" id="GO:0045152">
    <property type="term" value="F:antisigma factor binding"/>
    <property type="evidence" value="ECO:0007669"/>
    <property type="project" value="TreeGrafter"/>
</dbReference>
<keyword evidence="4" id="KW-0574">Periplasm</keyword>